<feature type="domain" description="EF-hand" evidence="2">
    <location>
        <begin position="113"/>
        <end position="148"/>
    </location>
</feature>
<reference evidence="3 4" key="1">
    <citation type="journal article" date="2019" name="Plant Biotechnol. J.">
        <title>The red bayberry genome and genetic basis of sex determination.</title>
        <authorList>
            <person name="Jia H.M."/>
            <person name="Jia H.J."/>
            <person name="Cai Q.L."/>
            <person name="Wang Y."/>
            <person name="Zhao H.B."/>
            <person name="Yang W.F."/>
            <person name="Wang G.Y."/>
            <person name="Li Y.H."/>
            <person name="Zhan D.L."/>
            <person name="Shen Y.T."/>
            <person name="Niu Q.F."/>
            <person name="Chang L."/>
            <person name="Qiu J."/>
            <person name="Zhao L."/>
            <person name="Xie H.B."/>
            <person name="Fu W.Y."/>
            <person name="Jin J."/>
            <person name="Li X.W."/>
            <person name="Jiao Y."/>
            <person name="Zhou C.C."/>
            <person name="Tu T."/>
            <person name="Chai C.Y."/>
            <person name="Gao J.L."/>
            <person name="Fan L.J."/>
            <person name="van de Weg E."/>
            <person name="Wang J.Y."/>
            <person name="Gao Z.S."/>
        </authorList>
    </citation>
    <scope>NUCLEOTIDE SEQUENCE [LARGE SCALE GENOMIC DNA]</scope>
    <source>
        <tissue evidence="3">Leaves</tissue>
    </source>
</reference>
<keyword evidence="1" id="KW-0106">Calcium</keyword>
<accession>A0A6A1VLA4</accession>
<keyword evidence="4" id="KW-1185">Reference proteome</keyword>
<dbReference type="InterPro" id="IPR002048">
    <property type="entry name" value="EF_hand_dom"/>
</dbReference>
<feature type="domain" description="EF-hand" evidence="2">
    <location>
        <begin position="203"/>
        <end position="238"/>
    </location>
</feature>
<dbReference type="InterPro" id="IPR052591">
    <property type="entry name" value="CML21-like"/>
</dbReference>
<dbReference type="InterPro" id="IPR018247">
    <property type="entry name" value="EF_Hand_1_Ca_BS"/>
</dbReference>
<dbReference type="Gene3D" id="1.10.238.10">
    <property type="entry name" value="EF-hand"/>
    <property type="match status" value="2"/>
</dbReference>
<dbReference type="SMART" id="SM00054">
    <property type="entry name" value="EFh"/>
    <property type="match status" value="4"/>
</dbReference>
<evidence type="ECO:0000259" key="2">
    <source>
        <dbReference type="PROSITE" id="PS50222"/>
    </source>
</evidence>
<dbReference type="PANTHER" id="PTHR23064">
    <property type="entry name" value="TROPONIN"/>
    <property type="match status" value="1"/>
</dbReference>
<comment type="caution">
    <text evidence="3">The sequence shown here is derived from an EMBL/GenBank/DDBJ whole genome shotgun (WGS) entry which is preliminary data.</text>
</comment>
<dbReference type="EMBL" id="RXIC02000023">
    <property type="protein sequence ID" value="KAB1213679.1"/>
    <property type="molecule type" value="Genomic_DNA"/>
</dbReference>
<dbReference type="AlphaFoldDB" id="A0A6A1VLA4"/>
<evidence type="ECO:0000256" key="1">
    <source>
        <dbReference type="ARBA" id="ARBA00022837"/>
    </source>
</evidence>
<name>A0A6A1VLA4_9ROSI</name>
<evidence type="ECO:0000313" key="3">
    <source>
        <dbReference type="EMBL" id="KAB1213679.1"/>
    </source>
</evidence>
<dbReference type="PROSITE" id="PS00018">
    <property type="entry name" value="EF_HAND_1"/>
    <property type="match status" value="2"/>
</dbReference>
<dbReference type="PROSITE" id="PS50222">
    <property type="entry name" value="EF_HAND_2"/>
    <property type="match status" value="4"/>
</dbReference>
<organism evidence="3 4">
    <name type="scientific">Morella rubra</name>
    <name type="common">Chinese bayberry</name>
    <dbReference type="NCBI Taxonomy" id="262757"/>
    <lineage>
        <taxon>Eukaryota</taxon>
        <taxon>Viridiplantae</taxon>
        <taxon>Streptophyta</taxon>
        <taxon>Embryophyta</taxon>
        <taxon>Tracheophyta</taxon>
        <taxon>Spermatophyta</taxon>
        <taxon>Magnoliopsida</taxon>
        <taxon>eudicotyledons</taxon>
        <taxon>Gunneridae</taxon>
        <taxon>Pentapetalae</taxon>
        <taxon>rosids</taxon>
        <taxon>fabids</taxon>
        <taxon>Fagales</taxon>
        <taxon>Myricaceae</taxon>
        <taxon>Morella</taxon>
    </lineage>
</organism>
<protein>
    <submittedName>
        <fullName evidence="3">Putative calcium-binding protein CML22</fullName>
    </submittedName>
</protein>
<proteinExistence type="predicted"/>
<sequence length="287" mass="32405">MSSAHSKLLFASSSSPFQHHIMCSITAAIIRLIATPQPYVSDSNNGTSHPCPFLESLSTKVGSMLCRCSSPNKYKRLDAKLERKLVEAKKGSSGHHNFKSINSIILKFPQFKDGLKCIRAVFEQYDEDSNGTIDREELKKCLQKLQLHLTEEEVENLFHSCDINGSEGIQLNEFIVLLCLVYVLKEPSSPHTTSRLDSPQLEATFDTMIQVFLFLDKNGDGKLNKSDMVTALDDASPGEKSPLHITQSRFREMDWDRNGKVSFREFLFAFLNWVGIEMDEEMPFTGT</sequence>
<dbReference type="Pfam" id="PF13499">
    <property type="entry name" value="EF-hand_7"/>
    <property type="match status" value="2"/>
</dbReference>
<dbReference type="OrthoDB" id="26525at2759"/>
<dbReference type="SUPFAM" id="SSF47473">
    <property type="entry name" value="EF-hand"/>
    <property type="match status" value="1"/>
</dbReference>
<dbReference type="GO" id="GO:0005509">
    <property type="term" value="F:calcium ion binding"/>
    <property type="evidence" value="ECO:0007669"/>
    <property type="project" value="InterPro"/>
</dbReference>
<dbReference type="InterPro" id="IPR011992">
    <property type="entry name" value="EF-hand-dom_pair"/>
</dbReference>
<feature type="domain" description="EF-hand" evidence="2">
    <location>
        <begin position="149"/>
        <end position="184"/>
    </location>
</feature>
<dbReference type="CDD" id="cd00051">
    <property type="entry name" value="EFh"/>
    <property type="match status" value="1"/>
</dbReference>
<feature type="domain" description="EF-hand" evidence="2">
    <location>
        <begin position="241"/>
        <end position="276"/>
    </location>
</feature>
<evidence type="ECO:0000313" key="4">
    <source>
        <dbReference type="Proteomes" id="UP000516437"/>
    </source>
</evidence>
<dbReference type="Proteomes" id="UP000516437">
    <property type="component" value="Chromosome 5"/>
</dbReference>
<gene>
    <name evidence="3" type="ORF">CJ030_MR5G016216</name>
</gene>